<evidence type="ECO:0000256" key="12">
    <source>
        <dbReference type="SAM" id="Phobius"/>
    </source>
</evidence>
<gene>
    <name evidence="14" type="ORF">SAMN02745674_01042</name>
</gene>
<keyword evidence="3" id="KW-1003">Cell membrane</keyword>
<keyword evidence="7 12" id="KW-1133">Transmembrane helix</keyword>
<proteinExistence type="inferred from homology"/>
<dbReference type="InterPro" id="IPR022346">
    <property type="entry name" value="T2SS_GspH"/>
</dbReference>
<evidence type="ECO:0000256" key="8">
    <source>
        <dbReference type="ARBA" id="ARBA00023136"/>
    </source>
</evidence>
<dbReference type="GO" id="GO:0015628">
    <property type="term" value="P:protein secretion by the type II secretion system"/>
    <property type="evidence" value="ECO:0007669"/>
    <property type="project" value="InterPro"/>
</dbReference>
<name>A0A1T4P2C4_9GAMM</name>
<evidence type="ECO:0000256" key="9">
    <source>
        <dbReference type="ARBA" id="ARBA00025772"/>
    </source>
</evidence>
<feature type="domain" description="General secretion pathway GspH" evidence="13">
    <location>
        <begin position="53"/>
        <end position="158"/>
    </location>
</feature>
<keyword evidence="4" id="KW-0488">Methylation</keyword>
<keyword evidence="6 12" id="KW-0812">Transmembrane</keyword>
<feature type="compositionally biased region" description="Basic and acidic residues" evidence="11">
    <location>
        <begin position="310"/>
        <end position="326"/>
    </location>
</feature>
<feature type="region of interest" description="Disordered" evidence="11">
    <location>
        <begin position="216"/>
        <end position="326"/>
    </location>
</feature>
<dbReference type="InterPro" id="IPR012902">
    <property type="entry name" value="N_methyl_site"/>
</dbReference>
<evidence type="ECO:0000313" key="14">
    <source>
        <dbReference type="EMBL" id="SJZ85619.1"/>
    </source>
</evidence>
<protein>
    <recommendedName>
        <fullName evidence="2">Type II secretion system protein H</fullName>
    </recommendedName>
    <alternativeName>
        <fullName evidence="10">General secretion pathway protein H</fullName>
    </alternativeName>
</protein>
<feature type="transmembrane region" description="Helical" evidence="12">
    <location>
        <begin position="20"/>
        <end position="41"/>
    </location>
</feature>
<evidence type="ECO:0000259" key="13">
    <source>
        <dbReference type="Pfam" id="PF12019"/>
    </source>
</evidence>
<evidence type="ECO:0000256" key="11">
    <source>
        <dbReference type="SAM" id="MobiDB-lite"/>
    </source>
</evidence>
<sequence length="326" mass="31026">MHFQTARGRKWPAGPAGFTLVELMVTIAVAAVLLAIATPSFTAIANSNRLTSAANELVGSFQSARMEAVRLNARTEVCASADGATCGGNDWSQWLVRVDTNQDGAVDETVRTGETRAPVQVLASGNIGGNPIAFRSDGRAYTAAGALMNGTLAVCIPTERPEENIRFVSIASGSRFSTSPSDGGGNCIVPANAAAGAAVPPVAGGGGGPGGGNGNGGNNGGGNGNGSGGGAGGTPGGAGSGSGAGGGNDGGSAGGGTGGGDTGGGGTGGGGTGGGDAGGGGDTGGGDPGNDDDSGDDDGDGRGPGNSDCAKIKDKEEKKKCKERNK</sequence>
<evidence type="ECO:0000256" key="4">
    <source>
        <dbReference type="ARBA" id="ARBA00022481"/>
    </source>
</evidence>
<keyword evidence="5" id="KW-0997">Cell inner membrane</keyword>
<dbReference type="EMBL" id="FUXP01000002">
    <property type="protein sequence ID" value="SJZ85619.1"/>
    <property type="molecule type" value="Genomic_DNA"/>
</dbReference>
<dbReference type="PROSITE" id="PS00409">
    <property type="entry name" value="PROKAR_NTER_METHYL"/>
    <property type="match status" value="1"/>
</dbReference>
<evidence type="ECO:0000256" key="6">
    <source>
        <dbReference type="ARBA" id="ARBA00022692"/>
    </source>
</evidence>
<organism evidence="14 15">
    <name type="scientific">Lysobacter spongiicola DSM 21749</name>
    <dbReference type="NCBI Taxonomy" id="1122188"/>
    <lineage>
        <taxon>Bacteria</taxon>
        <taxon>Pseudomonadati</taxon>
        <taxon>Pseudomonadota</taxon>
        <taxon>Gammaproteobacteria</taxon>
        <taxon>Lysobacterales</taxon>
        <taxon>Lysobacteraceae</taxon>
        <taxon>Novilysobacter</taxon>
    </lineage>
</organism>
<dbReference type="SUPFAM" id="SSF54523">
    <property type="entry name" value="Pili subunits"/>
    <property type="match status" value="1"/>
</dbReference>
<dbReference type="GO" id="GO:0015627">
    <property type="term" value="C:type II protein secretion system complex"/>
    <property type="evidence" value="ECO:0007669"/>
    <property type="project" value="InterPro"/>
</dbReference>
<evidence type="ECO:0000256" key="3">
    <source>
        <dbReference type="ARBA" id="ARBA00022475"/>
    </source>
</evidence>
<accession>A0A1T4P2C4</accession>
<dbReference type="Pfam" id="PF07963">
    <property type="entry name" value="N_methyl"/>
    <property type="match status" value="1"/>
</dbReference>
<reference evidence="14 15" key="1">
    <citation type="submission" date="2017-02" db="EMBL/GenBank/DDBJ databases">
        <authorList>
            <person name="Peterson S.W."/>
        </authorList>
    </citation>
    <scope>NUCLEOTIDE SEQUENCE [LARGE SCALE GENOMIC DNA]</scope>
    <source>
        <strain evidence="14 15">DSM 21749</strain>
    </source>
</reference>
<evidence type="ECO:0000256" key="1">
    <source>
        <dbReference type="ARBA" id="ARBA00004377"/>
    </source>
</evidence>
<dbReference type="AlphaFoldDB" id="A0A1T4P2C4"/>
<dbReference type="STRING" id="1122188.SAMN02745674_01042"/>
<keyword evidence="15" id="KW-1185">Reference proteome</keyword>
<dbReference type="NCBIfam" id="TIGR02532">
    <property type="entry name" value="IV_pilin_GFxxxE"/>
    <property type="match status" value="1"/>
</dbReference>
<evidence type="ECO:0000313" key="15">
    <source>
        <dbReference type="Proteomes" id="UP000190061"/>
    </source>
</evidence>
<dbReference type="RefSeq" id="WP_200809191.1">
    <property type="nucleotide sequence ID" value="NZ_FUXP01000002.1"/>
</dbReference>
<dbReference type="Proteomes" id="UP000190061">
    <property type="component" value="Unassembled WGS sequence"/>
</dbReference>
<evidence type="ECO:0000256" key="10">
    <source>
        <dbReference type="ARBA" id="ARBA00030775"/>
    </source>
</evidence>
<evidence type="ECO:0000256" key="2">
    <source>
        <dbReference type="ARBA" id="ARBA00021549"/>
    </source>
</evidence>
<comment type="subcellular location">
    <subcellularLocation>
        <location evidence="1">Cell inner membrane</location>
        <topology evidence="1">Single-pass membrane protein</topology>
    </subcellularLocation>
</comment>
<keyword evidence="8 12" id="KW-0472">Membrane</keyword>
<dbReference type="InterPro" id="IPR045584">
    <property type="entry name" value="Pilin-like"/>
</dbReference>
<evidence type="ECO:0000256" key="7">
    <source>
        <dbReference type="ARBA" id="ARBA00022989"/>
    </source>
</evidence>
<evidence type="ECO:0000256" key="5">
    <source>
        <dbReference type="ARBA" id="ARBA00022519"/>
    </source>
</evidence>
<feature type="compositionally biased region" description="Acidic residues" evidence="11">
    <location>
        <begin position="289"/>
        <end position="299"/>
    </location>
</feature>
<dbReference type="Pfam" id="PF12019">
    <property type="entry name" value="GspH"/>
    <property type="match status" value="1"/>
</dbReference>
<comment type="similarity">
    <text evidence="9">Belongs to the GSP H family.</text>
</comment>
<feature type="compositionally biased region" description="Gly residues" evidence="11">
    <location>
        <begin position="216"/>
        <end position="288"/>
    </location>
</feature>
<dbReference type="Gene3D" id="3.55.40.10">
    <property type="entry name" value="minor pseudopilin epsh domain"/>
    <property type="match status" value="1"/>
</dbReference>
<dbReference type="GO" id="GO:0005886">
    <property type="term" value="C:plasma membrane"/>
    <property type="evidence" value="ECO:0007669"/>
    <property type="project" value="UniProtKB-SubCell"/>
</dbReference>